<keyword evidence="2" id="KW-0472">Membrane</keyword>
<feature type="transmembrane region" description="Helical" evidence="2">
    <location>
        <begin position="533"/>
        <end position="556"/>
    </location>
</feature>
<evidence type="ECO:0000259" key="3">
    <source>
        <dbReference type="Pfam" id="PF09972"/>
    </source>
</evidence>
<dbReference type="Proteomes" id="UP000216020">
    <property type="component" value="Unassembled WGS sequence"/>
</dbReference>
<keyword evidence="2" id="KW-0812">Transmembrane</keyword>
<feature type="transmembrane region" description="Helical" evidence="2">
    <location>
        <begin position="506"/>
        <end position="526"/>
    </location>
</feature>
<name>A0A261SJR4_9BORD</name>
<keyword evidence="6" id="KW-1185">Reference proteome</keyword>
<accession>A0A261SJR4</accession>
<comment type="caution">
    <text evidence="5">The sequence shown here is derived from an EMBL/GenBank/DDBJ whole genome shotgun (WGS) entry which is preliminary data.</text>
</comment>
<protein>
    <recommendedName>
        <fullName evidence="7">DUF2207 domain-containing protein</fullName>
    </recommendedName>
</protein>
<feature type="transmembrane region" description="Helical" evidence="2">
    <location>
        <begin position="568"/>
        <end position="588"/>
    </location>
</feature>
<sequence length="735" mass="79428">MSHSDPRLDASRPQRPARPVRPGRHARPLTAPAGVETPRRRRLPWTARREPAPAEARRGVPMPLRTVLGILASLVATVMAALLLATPACAQYLPDAEAASAAMGREFIAVFESNVDVQRNGDLLVTERLLVNAQGNEIKRGILRDFPTLYNARDGLRVEVGFDVLGVKRDGNPEPYDLEKLSNGVRIRIGSADRWLPPGAHVYEIRYRTTRQLGFYQDHDELYWNATGTGWTLPIAHAIARIHLPDNARILRTAFYTGPQGATEKNARVAESQPGLVVFENTEPLGAREGLTVAVSWPKGIVQPPSRLLGLYYQLRDNLAPLVAVAGFVLLAAYYLAAYLRTRRRAPRHIVPLYEPPEGMSAPAVRYMARQGNDDQGFVIAVIELIALRALRIDRNASKRSADKETRFVLLEPDAQGRRGLARDVLLGTILHKMFGAHTSFYRSNAGSSRLREARATLTSSLDNLYSRYIADGGKRARRGVWLWLLYVAACIGTLLLQGGPVGGTIMALPFMAVGLGTLTAAWTMLRRAGFSWAVLIFWTLFGLPFLLGGIGVLSAENGATPLRALSVALPALLLPVVVRAFGFLRGYTAEGAEIMDRIDGFKQYLTLAEGPRLEALATVEDKLRLYERYLPYAVALDVGKKWAAAFAGLAATVAGVAAVQAMQDMYGGYDIYHSDPGRALDSIGSDVTPPVISSSSGSPGTSSSWSGSSDSSSSGSFDSGSSGDGGGGGGGSGW</sequence>
<evidence type="ECO:0000313" key="6">
    <source>
        <dbReference type="Proteomes" id="UP000216020"/>
    </source>
</evidence>
<feature type="transmembrane region" description="Helical" evidence="2">
    <location>
        <begin position="67"/>
        <end position="85"/>
    </location>
</feature>
<evidence type="ECO:0000256" key="1">
    <source>
        <dbReference type="SAM" id="MobiDB-lite"/>
    </source>
</evidence>
<evidence type="ECO:0008006" key="7">
    <source>
        <dbReference type="Google" id="ProtNLM"/>
    </source>
</evidence>
<reference evidence="6" key="1">
    <citation type="submission" date="2017-05" db="EMBL/GenBank/DDBJ databases">
        <title>Complete and WGS of Bordetella genogroups.</title>
        <authorList>
            <person name="Spilker T."/>
            <person name="Lipuma J."/>
        </authorList>
    </citation>
    <scope>NUCLEOTIDE SEQUENCE [LARGE SCALE GENOMIC DNA]</scope>
    <source>
        <strain evidence="6">AU16122</strain>
    </source>
</reference>
<dbReference type="InterPro" id="IPR018702">
    <property type="entry name" value="DUF2207"/>
</dbReference>
<keyword evidence="2" id="KW-1133">Transmembrane helix</keyword>
<dbReference type="RefSeq" id="WP_143277605.1">
    <property type="nucleotide sequence ID" value="NZ_NEVM01000001.1"/>
</dbReference>
<feature type="region of interest" description="Disordered" evidence="1">
    <location>
        <begin position="1"/>
        <end position="54"/>
    </location>
</feature>
<feature type="domain" description="DUF2207" evidence="3">
    <location>
        <begin position="108"/>
        <end position="297"/>
    </location>
</feature>
<feature type="domain" description="Predicted membrane protein YciQ-like C-terminal" evidence="4">
    <location>
        <begin position="353"/>
        <end position="647"/>
    </location>
</feature>
<dbReference type="Pfam" id="PF20990">
    <property type="entry name" value="DUF2207_C"/>
    <property type="match status" value="1"/>
</dbReference>
<proteinExistence type="predicted"/>
<gene>
    <name evidence="5" type="ORF">CAL29_04625</name>
</gene>
<feature type="region of interest" description="Disordered" evidence="1">
    <location>
        <begin position="684"/>
        <end position="735"/>
    </location>
</feature>
<dbReference type="Pfam" id="PF09972">
    <property type="entry name" value="DUF2207"/>
    <property type="match status" value="1"/>
</dbReference>
<dbReference type="OrthoDB" id="9767603at2"/>
<dbReference type="AlphaFoldDB" id="A0A261SJR4"/>
<dbReference type="EMBL" id="NEVM01000001">
    <property type="protein sequence ID" value="OZI37678.1"/>
    <property type="molecule type" value="Genomic_DNA"/>
</dbReference>
<feature type="transmembrane region" description="Helical" evidence="2">
    <location>
        <begin position="481"/>
        <end position="500"/>
    </location>
</feature>
<feature type="compositionally biased region" description="Low complexity" evidence="1">
    <location>
        <begin position="694"/>
        <end position="722"/>
    </location>
</feature>
<dbReference type="InterPro" id="IPR048389">
    <property type="entry name" value="YciQ-like_C"/>
</dbReference>
<organism evidence="5 6">
    <name type="scientific">Bordetella genomosp. 10</name>
    <dbReference type="NCBI Taxonomy" id="1416804"/>
    <lineage>
        <taxon>Bacteria</taxon>
        <taxon>Pseudomonadati</taxon>
        <taxon>Pseudomonadota</taxon>
        <taxon>Betaproteobacteria</taxon>
        <taxon>Burkholderiales</taxon>
        <taxon>Alcaligenaceae</taxon>
        <taxon>Bordetella</taxon>
    </lineage>
</organism>
<evidence type="ECO:0000256" key="2">
    <source>
        <dbReference type="SAM" id="Phobius"/>
    </source>
</evidence>
<feature type="transmembrane region" description="Helical" evidence="2">
    <location>
        <begin position="319"/>
        <end position="340"/>
    </location>
</feature>
<feature type="compositionally biased region" description="Basic and acidic residues" evidence="1">
    <location>
        <begin position="1"/>
        <end position="12"/>
    </location>
</feature>
<evidence type="ECO:0000259" key="4">
    <source>
        <dbReference type="Pfam" id="PF20990"/>
    </source>
</evidence>
<feature type="compositionally biased region" description="Gly residues" evidence="1">
    <location>
        <begin position="723"/>
        <end position="735"/>
    </location>
</feature>
<evidence type="ECO:0000313" key="5">
    <source>
        <dbReference type="EMBL" id="OZI37678.1"/>
    </source>
</evidence>